<comment type="caution">
    <text evidence="6">The sequence shown here is derived from an EMBL/GenBank/DDBJ whole genome shotgun (WGS) entry which is preliminary data.</text>
</comment>
<evidence type="ECO:0000256" key="1">
    <source>
        <dbReference type="ARBA" id="ARBA00004245"/>
    </source>
</evidence>
<proteinExistence type="inferred from homology"/>
<dbReference type="Proteomes" id="UP001634394">
    <property type="component" value="Unassembled WGS sequence"/>
</dbReference>
<dbReference type="PANTHER" id="PTHR46321">
    <property type="entry name" value="KIF1-BINDING PROTEIN"/>
    <property type="match status" value="1"/>
</dbReference>
<dbReference type="AlphaFoldDB" id="A0ABD3WHB8"/>
<protein>
    <recommendedName>
        <fullName evidence="3">KIF-binding protein</fullName>
    </recommendedName>
</protein>
<gene>
    <name evidence="6" type="ORF">ACJMK2_036075</name>
</gene>
<dbReference type="InterPro" id="IPR022083">
    <property type="entry name" value="KBP"/>
</dbReference>
<keyword evidence="5" id="KW-0206">Cytoskeleton</keyword>
<evidence type="ECO:0000313" key="7">
    <source>
        <dbReference type="Proteomes" id="UP001634394"/>
    </source>
</evidence>
<dbReference type="PANTHER" id="PTHR46321:SF1">
    <property type="entry name" value="KIF-BINDING PROTEIN"/>
    <property type="match status" value="1"/>
</dbReference>
<evidence type="ECO:0000256" key="3">
    <source>
        <dbReference type="ARBA" id="ARBA00016840"/>
    </source>
</evidence>
<comment type="subcellular location">
    <subcellularLocation>
        <location evidence="1">Cytoplasm</location>
        <location evidence="1">Cytoskeleton</location>
    </subcellularLocation>
</comment>
<evidence type="ECO:0000256" key="5">
    <source>
        <dbReference type="ARBA" id="ARBA00023212"/>
    </source>
</evidence>
<organism evidence="6 7">
    <name type="scientific">Sinanodonta woodiana</name>
    <name type="common">Chinese pond mussel</name>
    <name type="synonym">Anodonta woodiana</name>
    <dbReference type="NCBI Taxonomy" id="1069815"/>
    <lineage>
        <taxon>Eukaryota</taxon>
        <taxon>Metazoa</taxon>
        <taxon>Spiralia</taxon>
        <taxon>Lophotrochozoa</taxon>
        <taxon>Mollusca</taxon>
        <taxon>Bivalvia</taxon>
        <taxon>Autobranchia</taxon>
        <taxon>Heteroconchia</taxon>
        <taxon>Palaeoheterodonta</taxon>
        <taxon>Unionida</taxon>
        <taxon>Unionoidea</taxon>
        <taxon>Unionidae</taxon>
        <taxon>Unioninae</taxon>
        <taxon>Sinanodonta</taxon>
    </lineage>
</organism>
<name>A0ABD3WHB8_SINWO</name>
<evidence type="ECO:0000256" key="4">
    <source>
        <dbReference type="ARBA" id="ARBA00022490"/>
    </source>
</evidence>
<accession>A0ABD3WHB8</accession>
<dbReference type="EMBL" id="JBJQND010000006">
    <property type="protein sequence ID" value="KAL3872895.1"/>
    <property type="molecule type" value="Genomic_DNA"/>
</dbReference>
<keyword evidence="7" id="KW-1185">Reference proteome</keyword>
<dbReference type="GO" id="GO:0005856">
    <property type="term" value="C:cytoskeleton"/>
    <property type="evidence" value="ECO:0007669"/>
    <property type="project" value="UniProtKB-SubCell"/>
</dbReference>
<comment type="similarity">
    <text evidence="2">Belongs to the KIF-binding protein family.</text>
</comment>
<evidence type="ECO:0000313" key="6">
    <source>
        <dbReference type="EMBL" id="KAL3872895.1"/>
    </source>
</evidence>
<reference evidence="6 7" key="1">
    <citation type="submission" date="2024-11" db="EMBL/GenBank/DDBJ databases">
        <title>Chromosome-level genome assembly of the freshwater bivalve Anodonta woodiana.</title>
        <authorList>
            <person name="Chen X."/>
        </authorList>
    </citation>
    <scope>NUCLEOTIDE SEQUENCE [LARGE SCALE GENOMIC DNA]</scope>
    <source>
        <strain evidence="6">MN2024</strain>
        <tissue evidence="6">Gills</tissue>
    </source>
</reference>
<sequence length="620" mass="71374">MATLREYLALEGYQIFEEARKLSEELSKNDPEDEPYKSMYKARELLFTIRGKLESFSDDNEGLKFLCAALELTIGINFVDTEEVSTGEEHINKCIDYVEKHPLDSHTCNIYQNALNQLGILWTGRREYNKALNLLLLSESLYKNFKHEVGGAPWSYSEYFKPLPEDTNVVEHERCVNFEDTYTYTTFYIAQVYGKLNETQLSAAYCHETLQRQLSSGKYDPQEWCLHAATISQYYMTAQNFTMSRHCLACAEVVYQEAEVKYAGAESDDIKEKLMQSKADIARCWIKYGLAVLECSKAKLMREVERMDEEESGSVKGIVKASSGGDHNADKTGIGNQYGAQTVNGKEMSSVLFNSGEGSSADKKMEQRFQLETTGFEEMVTDMYVKDFAEAREVFLRIQKWINVAKDFYKIESYCNDYVEIIQDHSAAFKNLAFFELRIDRQCKMHKRRIQMLSAVLKQLNPQFYLLICRQLMFELADTYSAMLDLKLAAMEQEGSTLTSHAVAKINLLTKESIEKYQEYLTSLKGGKPDYPDEFSDMDIRPALVAMFCIGRLFSKYIISDVDVRIANMMKSNEAYKFVVDYCERHPSAVEKVKAELEICKEMVLLMPIKMEKLRQQYAV</sequence>
<dbReference type="Pfam" id="PF12309">
    <property type="entry name" value="KBP_C"/>
    <property type="match status" value="1"/>
</dbReference>
<keyword evidence="4" id="KW-0963">Cytoplasm</keyword>
<evidence type="ECO:0000256" key="2">
    <source>
        <dbReference type="ARBA" id="ARBA00010305"/>
    </source>
</evidence>